<feature type="region of interest" description="Disordered" evidence="1">
    <location>
        <begin position="1"/>
        <end position="21"/>
    </location>
</feature>
<evidence type="ECO:0000313" key="2">
    <source>
        <dbReference type="EMBL" id="KAK5865949.1"/>
    </source>
</evidence>
<accession>A0AAN8ARI6</accession>
<evidence type="ECO:0000256" key="1">
    <source>
        <dbReference type="SAM" id="MobiDB-lite"/>
    </source>
</evidence>
<feature type="compositionally biased region" description="Polar residues" evidence="1">
    <location>
        <begin position="128"/>
        <end position="139"/>
    </location>
</feature>
<feature type="compositionally biased region" description="Basic residues" evidence="1">
    <location>
        <begin position="140"/>
        <end position="153"/>
    </location>
</feature>
<reference evidence="2 3" key="2">
    <citation type="journal article" date="2023" name="Mol. Biol. Evol.">
        <title>Genomics of Secondarily Temperate Adaptation in the Only Non-Antarctic Icefish.</title>
        <authorList>
            <person name="Rivera-Colon A.G."/>
            <person name="Rayamajhi N."/>
            <person name="Minhas B.F."/>
            <person name="Madrigal G."/>
            <person name="Bilyk K.T."/>
            <person name="Yoon V."/>
            <person name="Hune M."/>
            <person name="Gregory S."/>
            <person name="Cheng C.H.C."/>
            <person name="Catchen J.M."/>
        </authorList>
    </citation>
    <scope>NUCLEOTIDE SEQUENCE [LARGE SCALE GENOMIC DNA]</scope>
    <source>
        <strain evidence="2">JMC-PN-2008</strain>
    </source>
</reference>
<evidence type="ECO:0000313" key="3">
    <source>
        <dbReference type="Proteomes" id="UP001346869"/>
    </source>
</evidence>
<dbReference type="EMBL" id="JAUZQC010000009">
    <property type="protein sequence ID" value="KAK5865949.1"/>
    <property type="molecule type" value="Genomic_DNA"/>
</dbReference>
<name>A0AAN8ARI6_ELEMC</name>
<feature type="region of interest" description="Disordered" evidence="1">
    <location>
        <begin position="128"/>
        <end position="172"/>
    </location>
</feature>
<gene>
    <name evidence="2" type="ORF">PBY51_020179</name>
</gene>
<dbReference type="AlphaFoldDB" id="A0AAN8ARI6"/>
<keyword evidence="3" id="KW-1185">Reference proteome</keyword>
<sequence length="249" mass="27444">MPQNGTNDERRRRGGTRHNPCKVGDQVPGTCLVNGAVTLNGCPPASTKTTKGTPACTLDDIKPQCMVNGYIKRTKGKPIRTLEKHGSTISAAPDASAAVRVCSVSPAGGPPLNGTPSLDSLAPICNSQQMAPQPNLSSKARNRRRRKKFRQKQRNIPQLPMLPPQEEEDWESEIQEVTLTGWEDMCFGSLPYGPQDVIHFSLRDLTLMQWDTVDLPLTARYSPAVHHQQPIIWSYYSIPSEEGQFADAE</sequence>
<dbReference type="Proteomes" id="UP001346869">
    <property type="component" value="Unassembled WGS sequence"/>
</dbReference>
<organism evidence="2 3">
    <name type="scientific">Eleginops maclovinus</name>
    <name type="common">Patagonian blennie</name>
    <name type="synonym">Eleginus maclovinus</name>
    <dbReference type="NCBI Taxonomy" id="56733"/>
    <lineage>
        <taxon>Eukaryota</taxon>
        <taxon>Metazoa</taxon>
        <taxon>Chordata</taxon>
        <taxon>Craniata</taxon>
        <taxon>Vertebrata</taxon>
        <taxon>Euteleostomi</taxon>
        <taxon>Actinopterygii</taxon>
        <taxon>Neopterygii</taxon>
        <taxon>Teleostei</taxon>
        <taxon>Neoteleostei</taxon>
        <taxon>Acanthomorphata</taxon>
        <taxon>Eupercaria</taxon>
        <taxon>Perciformes</taxon>
        <taxon>Notothenioidei</taxon>
        <taxon>Eleginopidae</taxon>
        <taxon>Eleginops</taxon>
    </lineage>
</organism>
<reference evidence="2 3" key="1">
    <citation type="journal article" date="2023" name="Genes (Basel)">
        <title>Chromosome-Level Genome Assembly and Circadian Gene Repertoire of the Patagonia Blennie Eleginops maclovinus-The Closest Ancestral Proxy of Antarctic Cryonotothenioids.</title>
        <authorList>
            <person name="Cheng C.C."/>
            <person name="Rivera-Colon A.G."/>
            <person name="Minhas B.F."/>
            <person name="Wilson L."/>
            <person name="Rayamajhi N."/>
            <person name="Vargas-Chacoff L."/>
            <person name="Catchen J.M."/>
        </authorList>
    </citation>
    <scope>NUCLEOTIDE SEQUENCE [LARGE SCALE GENOMIC DNA]</scope>
    <source>
        <strain evidence="2">JMC-PN-2008</strain>
    </source>
</reference>
<comment type="caution">
    <text evidence="2">The sequence shown here is derived from an EMBL/GenBank/DDBJ whole genome shotgun (WGS) entry which is preliminary data.</text>
</comment>
<proteinExistence type="predicted"/>
<protein>
    <submittedName>
        <fullName evidence="2">Uncharacterized protein</fullName>
    </submittedName>
</protein>